<reference evidence="3" key="2">
    <citation type="submission" date="2015-01" db="EMBL/GenBank/DDBJ databases">
        <title>Evolutionary Origins and Diversification of the Mycorrhizal Mutualists.</title>
        <authorList>
            <consortium name="DOE Joint Genome Institute"/>
            <consortium name="Mycorrhizal Genomics Consortium"/>
            <person name="Kohler A."/>
            <person name="Kuo A."/>
            <person name="Nagy L.G."/>
            <person name="Floudas D."/>
            <person name="Copeland A."/>
            <person name="Barry K.W."/>
            <person name="Cichocki N."/>
            <person name="Veneault-Fourrey C."/>
            <person name="LaButti K."/>
            <person name="Lindquist E.A."/>
            <person name="Lipzen A."/>
            <person name="Lundell T."/>
            <person name="Morin E."/>
            <person name="Murat C."/>
            <person name="Riley R."/>
            <person name="Ohm R."/>
            <person name="Sun H."/>
            <person name="Tunlid A."/>
            <person name="Henrissat B."/>
            <person name="Grigoriev I.V."/>
            <person name="Hibbett D.S."/>
            <person name="Martin F."/>
        </authorList>
    </citation>
    <scope>NUCLEOTIDE SEQUENCE [LARGE SCALE GENOMIC DNA]</scope>
    <source>
        <strain evidence="3">Foug A</strain>
    </source>
</reference>
<reference evidence="2 3" key="1">
    <citation type="submission" date="2014-04" db="EMBL/GenBank/DDBJ databases">
        <authorList>
            <consortium name="DOE Joint Genome Institute"/>
            <person name="Kuo A."/>
            <person name="Kohler A."/>
            <person name="Nagy L.G."/>
            <person name="Floudas D."/>
            <person name="Copeland A."/>
            <person name="Barry K.W."/>
            <person name="Cichocki N."/>
            <person name="Veneault-Fourrey C."/>
            <person name="LaButti K."/>
            <person name="Lindquist E.A."/>
            <person name="Lipzen A."/>
            <person name="Lundell T."/>
            <person name="Morin E."/>
            <person name="Murat C."/>
            <person name="Sun H."/>
            <person name="Tunlid A."/>
            <person name="Henrissat B."/>
            <person name="Grigoriev I.V."/>
            <person name="Hibbett D.S."/>
            <person name="Martin F."/>
            <person name="Nordberg H.P."/>
            <person name="Cantor M.N."/>
            <person name="Hua S.X."/>
        </authorList>
    </citation>
    <scope>NUCLEOTIDE SEQUENCE [LARGE SCALE GENOMIC DNA]</scope>
    <source>
        <strain evidence="2 3">Foug A</strain>
    </source>
</reference>
<dbReference type="HOGENOM" id="CLU_090385_1_0_1"/>
<dbReference type="InParanoid" id="A0A0C3DS25"/>
<sequence>LIFYWVFVPWLQCELDAYKDCVNNTAKCCDCNKILPHGVPELVYTSPEDYGALDFKVCIYCEAIEHVCKLYIDPTHAVLISWLRPLIHSWKCVTYTSLQCPPVGHNTAWMVYLNILDCVHHHEEAQTLQQRISTINLSVYEDEALPLINGLHDLPFDETEGNYYMGGVGSGLGLCKFCTSNVSNCPLIH</sequence>
<dbReference type="AlphaFoldDB" id="A0A0C3DS25"/>
<dbReference type="OrthoDB" id="5946233at2759"/>
<dbReference type="EMBL" id="KN822035">
    <property type="protein sequence ID" value="KIM63440.1"/>
    <property type="molecule type" value="Genomic_DNA"/>
</dbReference>
<proteinExistence type="predicted"/>
<evidence type="ECO:0000256" key="1">
    <source>
        <dbReference type="SAM" id="SignalP"/>
    </source>
</evidence>
<name>A0A0C3DS25_9AGAM</name>
<gene>
    <name evidence="2" type="ORF">SCLCIDRAFT_117537</name>
</gene>
<organism evidence="2 3">
    <name type="scientific">Scleroderma citrinum Foug A</name>
    <dbReference type="NCBI Taxonomy" id="1036808"/>
    <lineage>
        <taxon>Eukaryota</taxon>
        <taxon>Fungi</taxon>
        <taxon>Dikarya</taxon>
        <taxon>Basidiomycota</taxon>
        <taxon>Agaricomycotina</taxon>
        <taxon>Agaricomycetes</taxon>
        <taxon>Agaricomycetidae</taxon>
        <taxon>Boletales</taxon>
        <taxon>Sclerodermatineae</taxon>
        <taxon>Sclerodermataceae</taxon>
        <taxon>Scleroderma</taxon>
    </lineage>
</organism>
<evidence type="ECO:0000313" key="3">
    <source>
        <dbReference type="Proteomes" id="UP000053989"/>
    </source>
</evidence>
<feature type="signal peptide" evidence="1">
    <location>
        <begin position="1"/>
        <end position="17"/>
    </location>
</feature>
<keyword evidence="1" id="KW-0732">Signal</keyword>
<feature type="non-terminal residue" evidence="2">
    <location>
        <position position="1"/>
    </location>
</feature>
<protein>
    <recommendedName>
        <fullName evidence="4">CxC5 like cysteine cluster associated with KDZ domain-containing protein</fullName>
    </recommendedName>
</protein>
<dbReference type="STRING" id="1036808.A0A0C3DS25"/>
<evidence type="ECO:0000313" key="2">
    <source>
        <dbReference type="EMBL" id="KIM63440.1"/>
    </source>
</evidence>
<accession>A0A0C3DS25</accession>
<keyword evidence="3" id="KW-1185">Reference proteome</keyword>
<feature type="chain" id="PRO_5002163720" description="CxC5 like cysteine cluster associated with KDZ domain-containing protein" evidence="1">
    <location>
        <begin position="18"/>
        <end position="189"/>
    </location>
</feature>
<evidence type="ECO:0008006" key="4">
    <source>
        <dbReference type="Google" id="ProtNLM"/>
    </source>
</evidence>
<dbReference type="Proteomes" id="UP000053989">
    <property type="component" value="Unassembled WGS sequence"/>
</dbReference>